<dbReference type="SUPFAM" id="SSF101790">
    <property type="entry name" value="Aminomethyltransferase beta-barrel domain"/>
    <property type="match status" value="1"/>
</dbReference>
<feature type="domain" description="Aminomethyltransferase C-terminal" evidence="10">
    <location>
        <begin position="286"/>
        <end position="365"/>
    </location>
</feature>
<keyword evidence="11" id="KW-0489">Methyltransferase</keyword>
<evidence type="ECO:0000256" key="4">
    <source>
        <dbReference type="ARBA" id="ARBA00022679"/>
    </source>
</evidence>
<keyword evidence="4 7" id="KW-0808">Transferase</keyword>
<dbReference type="InterPro" id="IPR022903">
    <property type="entry name" value="GcvT_bac"/>
</dbReference>
<dbReference type="GO" id="GO:0005829">
    <property type="term" value="C:cytosol"/>
    <property type="evidence" value="ECO:0007669"/>
    <property type="project" value="TreeGrafter"/>
</dbReference>
<comment type="function">
    <text evidence="7">The glycine cleavage system catalyzes the degradation of glycine.</text>
</comment>
<dbReference type="AlphaFoldDB" id="A0A1H2RUZ7"/>
<proteinExistence type="inferred from homology"/>
<dbReference type="GO" id="GO:0008168">
    <property type="term" value="F:methyltransferase activity"/>
    <property type="evidence" value="ECO:0007669"/>
    <property type="project" value="UniProtKB-KW"/>
</dbReference>
<dbReference type="Pfam" id="PF01571">
    <property type="entry name" value="GCV_T"/>
    <property type="match status" value="1"/>
</dbReference>
<dbReference type="Gene3D" id="3.30.70.1400">
    <property type="entry name" value="Aminomethyltransferase beta-barrel domains"/>
    <property type="match status" value="1"/>
</dbReference>
<evidence type="ECO:0000313" key="12">
    <source>
        <dbReference type="Proteomes" id="UP000199488"/>
    </source>
</evidence>
<dbReference type="FunFam" id="4.10.1250.10:FF:000001">
    <property type="entry name" value="Aminomethyltransferase"/>
    <property type="match status" value="1"/>
</dbReference>
<dbReference type="GO" id="GO:0019464">
    <property type="term" value="P:glycine decarboxylation via glycine cleavage system"/>
    <property type="evidence" value="ECO:0007669"/>
    <property type="project" value="UniProtKB-UniRule"/>
</dbReference>
<dbReference type="PANTHER" id="PTHR43757:SF2">
    <property type="entry name" value="AMINOMETHYLTRANSFERASE, MITOCHONDRIAL"/>
    <property type="match status" value="1"/>
</dbReference>
<dbReference type="HAMAP" id="MF_00259">
    <property type="entry name" value="GcvT"/>
    <property type="match status" value="1"/>
</dbReference>
<dbReference type="InterPro" id="IPR006223">
    <property type="entry name" value="GcvT"/>
</dbReference>
<keyword evidence="3 7" id="KW-0032">Aminotransferase</keyword>
<evidence type="ECO:0000256" key="2">
    <source>
        <dbReference type="ARBA" id="ARBA00012616"/>
    </source>
</evidence>
<gene>
    <name evidence="7" type="primary">gcvT</name>
    <name evidence="11" type="ORF">SAMN05421781_0925</name>
</gene>
<dbReference type="FunFam" id="2.40.30.110:FF:000003">
    <property type="entry name" value="Aminomethyltransferase"/>
    <property type="match status" value="1"/>
</dbReference>
<dbReference type="Pfam" id="PF08669">
    <property type="entry name" value="GCV_T_C"/>
    <property type="match status" value="1"/>
</dbReference>
<protein>
    <recommendedName>
        <fullName evidence="2 7">Aminomethyltransferase</fullName>
        <ecNumber evidence="2 7">2.1.2.10</ecNumber>
    </recommendedName>
    <alternativeName>
        <fullName evidence="5 7">Glycine cleavage system T protein</fullName>
    </alternativeName>
</protein>
<feature type="domain" description="GCVT N-terminal" evidence="9">
    <location>
        <begin position="9"/>
        <end position="265"/>
    </location>
</feature>
<dbReference type="InterPro" id="IPR013977">
    <property type="entry name" value="GcvT_C"/>
</dbReference>
<dbReference type="InterPro" id="IPR006222">
    <property type="entry name" value="GCVT_N"/>
</dbReference>
<dbReference type="FunFam" id="3.30.70.1400:FF:000001">
    <property type="entry name" value="Aminomethyltransferase"/>
    <property type="match status" value="1"/>
</dbReference>
<name>A0A1H2RUZ7_9BACI</name>
<dbReference type="Gene3D" id="2.40.30.110">
    <property type="entry name" value="Aminomethyltransferase beta-barrel domains"/>
    <property type="match status" value="1"/>
</dbReference>
<evidence type="ECO:0000256" key="7">
    <source>
        <dbReference type="HAMAP-Rule" id="MF_00259"/>
    </source>
</evidence>
<dbReference type="STRING" id="1122204.SAMN05421781_0925"/>
<dbReference type="SUPFAM" id="SSF103025">
    <property type="entry name" value="Folate-binding domain"/>
    <property type="match status" value="1"/>
</dbReference>
<dbReference type="InterPro" id="IPR028896">
    <property type="entry name" value="GcvT/YgfZ/DmdA"/>
</dbReference>
<feature type="binding site" evidence="8">
    <location>
        <position position="199"/>
    </location>
    <ligand>
        <name>substrate</name>
    </ligand>
</feature>
<dbReference type="PANTHER" id="PTHR43757">
    <property type="entry name" value="AMINOMETHYLTRANSFERASE"/>
    <property type="match status" value="1"/>
</dbReference>
<dbReference type="PIRSF" id="PIRSF006487">
    <property type="entry name" value="GcvT"/>
    <property type="match status" value="1"/>
</dbReference>
<evidence type="ECO:0000313" key="11">
    <source>
        <dbReference type="EMBL" id="SDW23261.1"/>
    </source>
</evidence>
<comment type="catalytic activity">
    <reaction evidence="6 7">
        <text>N(6)-[(R)-S(8)-aminomethyldihydrolipoyl]-L-lysyl-[protein] + (6S)-5,6,7,8-tetrahydrofolate = N(6)-[(R)-dihydrolipoyl]-L-lysyl-[protein] + (6R)-5,10-methylene-5,6,7,8-tetrahydrofolate + NH4(+)</text>
        <dbReference type="Rhea" id="RHEA:16945"/>
        <dbReference type="Rhea" id="RHEA-COMP:10475"/>
        <dbReference type="Rhea" id="RHEA-COMP:10492"/>
        <dbReference type="ChEBI" id="CHEBI:15636"/>
        <dbReference type="ChEBI" id="CHEBI:28938"/>
        <dbReference type="ChEBI" id="CHEBI:57453"/>
        <dbReference type="ChEBI" id="CHEBI:83100"/>
        <dbReference type="ChEBI" id="CHEBI:83143"/>
        <dbReference type="EC" id="2.1.2.10"/>
    </reaction>
</comment>
<dbReference type="EC" id="2.1.2.10" evidence="2 7"/>
<organism evidence="11 12">
    <name type="scientific">Marinococcus luteus</name>
    <dbReference type="NCBI Taxonomy" id="1122204"/>
    <lineage>
        <taxon>Bacteria</taxon>
        <taxon>Bacillati</taxon>
        <taxon>Bacillota</taxon>
        <taxon>Bacilli</taxon>
        <taxon>Bacillales</taxon>
        <taxon>Bacillaceae</taxon>
        <taxon>Marinococcus</taxon>
    </lineage>
</organism>
<dbReference type="InterPro" id="IPR029043">
    <property type="entry name" value="GcvT/YgfZ_C"/>
</dbReference>
<evidence type="ECO:0000259" key="10">
    <source>
        <dbReference type="Pfam" id="PF08669"/>
    </source>
</evidence>
<comment type="similarity">
    <text evidence="1 7">Belongs to the GcvT family.</text>
</comment>
<reference evidence="11 12" key="1">
    <citation type="submission" date="2016-10" db="EMBL/GenBank/DDBJ databases">
        <authorList>
            <person name="de Groot N.N."/>
        </authorList>
    </citation>
    <scope>NUCLEOTIDE SEQUENCE [LARGE SCALE GENOMIC DNA]</scope>
    <source>
        <strain evidence="11 12">DSM 23126</strain>
    </source>
</reference>
<accession>A0A1H2RUZ7</accession>
<dbReference type="EMBL" id="FNNC01000001">
    <property type="protein sequence ID" value="SDW23261.1"/>
    <property type="molecule type" value="Genomic_DNA"/>
</dbReference>
<dbReference type="GO" id="GO:0005960">
    <property type="term" value="C:glycine cleavage complex"/>
    <property type="evidence" value="ECO:0007669"/>
    <property type="project" value="InterPro"/>
</dbReference>
<evidence type="ECO:0000256" key="6">
    <source>
        <dbReference type="ARBA" id="ARBA00047665"/>
    </source>
</evidence>
<evidence type="ECO:0000256" key="1">
    <source>
        <dbReference type="ARBA" id="ARBA00008609"/>
    </source>
</evidence>
<evidence type="ECO:0000256" key="3">
    <source>
        <dbReference type="ARBA" id="ARBA00022576"/>
    </source>
</evidence>
<evidence type="ECO:0000259" key="9">
    <source>
        <dbReference type="Pfam" id="PF01571"/>
    </source>
</evidence>
<dbReference type="GO" id="GO:0004047">
    <property type="term" value="F:aminomethyltransferase activity"/>
    <property type="evidence" value="ECO:0007669"/>
    <property type="project" value="UniProtKB-UniRule"/>
</dbReference>
<keyword evidence="12" id="KW-1185">Reference proteome</keyword>
<dbReference type="NCBIfam" id="TIGR00528">
    <property type="entry name" value="gcvT"/>
    <property type="match status" value="1"/>
</dbReference>
<dbReference type="Gene3D" id="3.30.1360.120">
    <property type="entry name" value="Probable tRNA modification gtpase trme, domain 1"/>
    <property type="match status" value="1"/>
</dbReference>
<evidence type="ECO:0000256" key="8">
    <source>
        <dbReference type="PIRSR" id="PIRSR006487-1"/>
    </source>
</evidence>
<comment type="subunit">
    <text evidence="7">The glycine cleavage system is composed of four proteins: P, T, L and H.</text>
</comment>
<dbReference type="GO" id="GO:0008483">
    <property type="term" value="F:transaminase activity"/>
    <property type="evidence" value="ECO:0007669"/>
    <property type="project" value="UniProtKB-KW"/>
</dbReference>
<dbReference type="InterPro" id="IPR027266">
    <property type="entry name" value="TrmE/GcvT-like"/>
</dbReference>
<dbReference type="NCBIfam" id="NF001567">
    <property type="entry name" value="PRK00389.1"/>
    <property type="match status" value="1"/>
</dbReference>
<dbReference type="Gene3D" id="4.10.1250.10">
    <property type="entry name" value="Aminomethyltransferase fragment"/>
    <property type="match status" value="1"/>
</dbReference>
<evidence type="ECO:0000256" key="5">
    <source>
        <dbReference type="ARBA" id="ARBA00031395"/>
    </source>
</evidence>
<dbReference type="GO" id="GO:0032259">
    <property type="term" value="P:methylation"/>
    <property type="evidence" value="ECO:0007669"/>
    <property type="project" value="UniProtKB-KW"/>
</dbReference>
<sequence length="368" mass="40449">MAELKRTPLYPVYEKYGAKTVDFGGWEMAVQFSGIKKEHEAVRTKAGLFDVSHMGEAIVEGEGAGEFLQYMLTNNIKNAEPGKALYTAMCYEDGGTVDDLLVYQLEKEKYMLVLNAANIEKDLEWLRRHVMKNVSITNISEDTALIAVQGPMAETVLQKVTDASLADILPFRFAAGASVGETENVIVSRTGYTGEDGFELYCPAGEAVRCWETIIKAGESEGIIPCGLGARDTLRFEAKLPLYGQELSADITPLEAGIGFCVKLKQEDDFIGKEALKKQKEAGLKRKLVGIEMVDKAIPRPGYIVHDDNGAEIGWVTTGTQSPTLKTNVGLALLNIEWTNLDQAVEVDVRGKARRAKVAAVPFYKREK</sequence>
<dbReference type="Proteomes" id="UP000199488">
    <property type="component" value="Unassembled WGS sequence"/>
</dbReference>